<evidence type="ECO:0000313" key="12">
    <source>
        <dbReference type="EMBL" id="MDP8148508.1"/>
    </source>
</evidence>
<evidence type="ECO:0000256" key="3">
    <source>
        <dbReference type="ARBA" id="ARBA00022598"/>
    </source>
</evidence>
<dbReference type="NCBIfam" id="TIGR02432">
    <property type="entry name" value="lysidine_TilS_N"/>
    <property type="match status" value="1"/>
</dbReference>
<dbReference type="Pfam" id="PF09179">
    <property type="entry name" value="TilS"/>
    <property type="match status" value="1"/>
</dbReference>
<comment type="similarity">
    <text evidence="8">Belongs to the tRNA(Ile)-lysidine synthase family.</text>
</comment>
<dbReference type="GO" id="GO:0032267">
    <property type="term" value="F:tRNA(Ile)-lysidine synthase activity"/>
    <property type="evidence" value="ECO:0007669"/>
    <property type="project" value="UniProtKB-EC"/>
</dbReference>
<dbReference type="Pfam" id="PF11734">
    <property type="entry name" value="TilS_C"/>
    <property type="match status" value="1"/>
</dbReference>
<dbReference type="SUPFAM" id="SSF82829">
    <property type="entry name" value="MesJ substrate recognition domain-like"/>
    <property type="match status" value="1"/>
</dbReference>
<accession>A0AAW8CB77</accession>
<protein>
    <recommendedName>
        <fullName evidence="8">tRNA(Ile)-lysidine synthase</fullName>
        <ecNumber evidence="8">6.3.4.19</ecNumber>
    </recommendedName>
    <alternativeName>
        <fullName evidence="8">tRNA(Ile)-2-lysyl-cytidine synthase</fullName>
    </alternativeName>
    <alternativeName>
        <fullName evidence="8">tRNA(Ile)-lysidine synthetase</fullName>
    </alternativeName>
</protein>
<evidence type="ECO:0000256" key="2">
    <source>
        <dbReference type="ARBA" id="ARBA00022490"/>
    </source>
</evidence>
<comment type="catalytic activity">
    <reaction evidence="7 8">
        <text>cytidine(34) in tRNA(Ile2) + L-lysine + ATP = lysidine(34) in tRNA(Ile2) + AMP + diphosphate + H(+)</text>
        <dbReference type="Rhea" id="RHEA:43744"/>
        <dbReference type="Rhea" id="RHEA-COMP:10625"/>
        <dbReference type="Rhea" id="RHEA-COMP:10670"/>
        <dbReference type="ChEBI" id="CHEBI:15378"/>
        <dbReference type="ChEBI" id="CHEBI:30616"/>
        <dbReference type="ChEBI" id="CHEBI:32551"/>
        <dbReference type="ChEBI" id="CHEBI:33019"/>
        <dbReference type="ChEBI" id="CHEBI:82748"/>
        <dbReference type="ChEBI" id="CHEBI:83665"/>
        <dbReference type="ChEBI" id="CHEBI:456215"/>
        <dbReference type="EC" id="6.3.4.19"/>
    </reaction>
</comment>
<evidence type="ECO:0000313" key="13">
    <source>
        <dbReference type="Proteomes" id="UP001226020"/>
    </source>
</evidence>
<dbReference type="GO" id="GO:0005737">
    <property type="term" value="C:cytoplasm"/>
    <property type="evidence" value="ECO:0007669"/>
    <property type="project" value="UniProtKB-SubCell"/>
</dbReference>
<dbReference type="PANTHER" id="PTHR43033">
    <property type="entry name" value="TRNA(ILE)-LYSIDINE SYNTHASE-RELATED"/>
    <property type="match status" value="1"/>
</dbReference>
<dbReference type="InterPro" id="IPR011063">
    <property type="entry name" value="TilS/TtcA_N"/>
</dbReference>
<feature type="domain" description="Lysidine-tRNA(Ile) synthetase C-terminal" evidence="11">
    <location>
        <begin position="376"/>
        <end position="417"/>
    </location>
</feature>
<keyword evidence="13" id="KW-1185">Reference proteome</keyword>
<comment type="caution">
    <text evidence="12">The sequence shown here is derived from an EMBL/GenBank/DDBJ whole genome shotgun (WGS) entry which is preliminary data.</text>
</comment>
<keyword evidence="3 8" id="KW-0436">Ligase</keyword>
<dbReference type="InterPro" id="IPR014729">
    <property type="entry name" value="Rossmann-like_a/b/a_fold"/>
</dbReference>
<evidence type="ECO:0000259" key="11">
    <source>
        <dbReference type="Pfam" id="PF11734"/>
    </source>
</evidence>
<evidence type="ECO:0000259" key="10">
    <source>
        <dbReference type="Pfam" id="PF09179"/>
    </source>
</evidence>
<reference evidence="12 13" key="1">
    <citation type="journal article" date="2023" name="Front. Microbiol.">
        <title>Phylogeography and host specificity of Pasteurellaceae pathogenic to sea-farmed fish in the north-east Atlantic.</title>
        <authorList>
            <person name="Gulla S."/>
            <person name="Colquhoun D.J."/>
            <person name="Olsen A.B."/>
            <person name="Spilsberg B."/>
            <person name="Lagesen K."/>
            <person name="Aakesson C.P."/>
            <person name="Strom S."/>
            <person name="Manji F."/>
            <person name="Birkbeck T.H."/>
            <person name="Nilsen H.K."/>
        </authorList>
    </citation>
    <scope>NUCLEOTIDE SEQUENCE [LARGE SCALE GENOMIC DNA]</scope>
    <source>
        <strain evidence="12 13">NVIB3131</strain>
    </source>
</reference>
<dbReference type="NCBIfam" id="TIGR02433">
    <property type="entry name" value="lysidine_TilS_C"/>
    <property type="match status" value="1"/>
</dbReference>
<dbReference type="Proteomes" id="UP001226020">
    <property type="component" value="Unassembled WGS sequence"/>
</dbReference>
<evidence type="ECO:0000256" key="6">
    <source>
        <dbReference type="ARBA" id="ARBA00022840"/>
    </source>
</evidence>
<evidence type="ECO:0000256" key="7">
    <source>
        <dbReference type="ARBA" id="ARBA00048539"/>
    </source>
</evidence>
<organism evidence="12 13">
    <name type="scientific">Phocoenobacter atlanticus subsp. atlanticus</name>
    <dbReference type="NCBI Taxonomy" id="3061285"/>
    <lineage>
        <taxon>Bacteria</taxon>
        <taxon>Pseudomonadati</taxon>
        <taxon>Pseudomonadota</taxon>
        <taxon>Gammaproteobacteria</taxon>
        <taxon>Pasteurellales</taxon>
        <taxon>Pasteurellaceae</taxon>
        <taxon>Phocoenobacter</taxon>
        <taxon>Phocoenobacter atlanticus</taxon>
    </lineage>
</organism>
<comment type="function">
    <text evidence="8">Ligates lysine onto the cytidine present at position 34 of the AUA codon-specific tRNA(Ile) that contains the anticodon CAU, in an ATP-dependent manner. Cytidine is converted to lysidine, thus changing the amino acid specificity of the tRNA from methionine to isoleucine.</text>
</comment>
<dbReference type="SUPFAM" id="SSF52402">
    <property type="entry name" value="Adenine nucleotide alpha hydrolases-like"/>
    <property type="match status" value="1"/>
</dbReference>
<dbReference type="InterPro" id="IPR012796">
    <property type="entry name" value="Lysidine-tRNA-synth_C"/>
</dbReference>
<gene>
    <name evidence="8 12" type="primary">tilS</name>
    <name evidence="12" type="ORF">QJU57_05405</name>
</gene>
<dbReference type="GO" id="GO:0006400">
    <property type="term" value="P:tRNA modification"/>
    <property type="evidence" value="ECO:0007669"/>
    <property type="project" value="UniProtKB-UniRule"/>
</dbReference>
<dbReference type="HAMAP" id="MF_01161">
    <property type="entry name" value="tRNA_Ile_lys_synt"/>
    <property type="match status" value="1"/>
</dbReference>
<evidence type="ECO:0000256" key="5">
    <source>
        <dbReference type="ARBA" id="ARBA00022741"/>
    </source>
</evidence>
<evidence type="ECO:0000256" key="8">
    <source>
        <dbReference type="HAMAP-Rule" id="MF_01161"/>
    </source>
</evidence>
<dbReference type="PANTHER" id="PTHR43033:SF1">
    <property type="entry name" value="TRNA(ILE)-LYSIDINE SYNTHASE-RELATED"/>
    <property type="match status" value="1"/>
</dbReference>
<sequence>MVSQFQQKLQQLITPSQKLLVALSGGVDSVVLLDLLCKNQDKSTLRAIYIHHGLSKNADDWADFCQQLCDQYGIELVIKKVTVDATKNIENSARAARYQAIREIISSDEMLVTAHHLDDQTETFFLALKRGNGLKGLSAMQEVSYSHHFPLLRPLLAFSKQELTAYAKENRLKWIEDESNFNTDFDRNFLRQEVLPLLNQRWKQFPRMVSRSAKHCENQQLLLEELLNDELHKVANFAKKSLNVTAFPHFSILKQQQLLRLWLEKCDVIIPSVAQLAQLTNFIHISADKNPQLKLGKHIIRRYQSQLFITTELVDIPPFSEYLAPNKGIRLPHNLAEITHFGDHLFCKFSQRSDRYLLPQELANQTLEIKLGCVGKVKVHNKSQREEMKKIWQQHQIPTWLRSRTPVVFFEDQFLMVLQ</sequence>
<feature type="domain" description="tRNA(Ile)-lysidine/2-thiocytidine synthase N-terminal" evidence="9">
    <location>
        <begin position="18"/>
        <end position="193"/>
    </location>
</feature>
<dbReference type="Gene3D" id="3.40.50.620">
    <property type="entry name" value="HUPs"/>
    <property type="match status" value="1"/>
</dbReference>
<dbReference type="GO" id="GO:0005524">
    <property type="term" value="F:ATP binding"/>
    <property type="evidence" value="ECO:0007669"/>
    <property type="project" value="UniProtKB-UniRule"/>
</dbReference>
<dbReference type="EMBL" id="JASAXT010000007">
    <property type="protein sequence ID" value="MDP8148508.1"/>
    <property type="molecule type" value="Genomic_DNA"/>
</dbReference>
<dbReference type="Gene3D" id="1.20.59.20">
    <property type="match status" value="1"/>
</dbReference>
<proteinExistence type="inferred from homology"/>
<keyword evidence="4 8" id="KW-0819">tRNA processing</keyword>
<keyword evidence="6 8" id="KW-0067">ATP-binding</keyword>
<dbReference type="CDD" id="cd01992">
    <property type="entry name" value="TilS_N"/>
    <property type="match status" value="1"/>
</dbReference>
<evidence type="ECO:0000256" key="1">
    <source>
        <dbReference type="ARBA" id="ARBA00004496"/>
    </source>
</evidence>
<dbReference type="InterPro" id="IPR015262">
    <property type="entry name" value="tRNA_Ile_lys_synt_subst-bd"/>
</dbReference>
<feature type="binding site" evidence="8">
    <location>
        <begin position="24"/>
        <end position="29"/>
    </location>
    <ligand>
        <name>ATP</name>
        <dbReference type="ChEBI" id="CHEBI:30616"/>
    </ligand>
</feature>
<evidence type="ECO:0000256" key="4">
    <source>
        <dbReference type="ARBA" id="ARBA00022694"/>
    </source>
</evidence>
<dbReference type="EC" id="6.3.4.19" evidence="8"/>
<keyword evidence="5 8" id="KW-0547">Nucleotide-binding</keyword>
<dbReference type="InterPro" id="IPR012795">
    <property type="entry name" value="tRNA_Ile_lys_synt_N"/>
</dbReference>
<comment type="subcellular location">
    <subcellularLocation>
        <location evidence="1 8">Cytoplasm</location>
    </subcellularLocation>
</comment>
<name>A0AAW8CB77_9PAST</name>
<dbReference type="AlphaFoldDB" id="A0AAW8CB77"/>
<evidence type="ECO:0000259" key="9">
    <source>
        <dbReference type="Pfam" id="PF01171"/>
    </source>
</evidence>
<comment type="domain">
    <text evidence="8">The N-terminal region contains the highly conserved SGGXDS motif, predicted to be a P-loop motif involved in ATP binding.</text>
</comment>
<dbReference type="InterPro" id="IPR012094">
    <property type="entry name" value="tRNA_Ile_lys_synt"/>
</dbReference>
<feature type="domain" description="tRNA(Ile)-lysidine synthase substrate-binding" evidence="10">
    <location>
        <begin position="242"/>
        <end position="308"/>
    </location>
</feature>
<dbReference type="SUPFAM" id="SSF56037">
    <property type="entry name" value="PheT/TilS domain"/>
    <property type="match status" value="1"/>
</dbReference>
<keyword evidence="2 8" id="KW-0963">Cytoplasm</keyword>
<dbReference type="Pfam" id="PF01171">
    <property type="entry name" value="ATP_bind_3"/>
    <property type="match status" value="1"/>
</dbReference>
<dbReference type="RefSeq" id="WP_306352185.1">
    <property type="nucleotide sequence ID" value="NZ_JASAWV010000007.1"/>
</dbReference>